<keyword evidence="6" id="KW-0680">Restriction system</keyword>
<evidence type="ECO:0000256" key="5">
    <source>
        <dbReference type="ARBA" id="ARBA00022691"/>
    </source>
</evidence>
<gene>
    <name evidence="9" type="ORF">ABW22_13800</name>
</gene>
<dbReference type="InterPro" id="IPR051537">
    <property type="entry name" value="DNA_Adenine_Mtase"/>
</dbReference>
<dbReference type="InterPro" id="IPR022749">
    <property type="entry name" value="D12N6_MeTrfase_N"/>
</dbReference>
<evidence type="ECO:0000256" key="6">
    <source>
        <dbReference type="ARBA" id="ARBA00022747"/>
    </source>
</evidence>
<keyword evidence="5" id="KW-0949">S-adenosyl-L-methionine</keyword>
<dbReference type="SUPFAM" id="SSF53335">
    <property type="entry name" value="S-adenosyl-L-methionine-dependent methyltransferases"/>
    <property type="match status" value="1"/>
</dbReference>
<dbReference type="Proteomes" id="UP000064243">
    <property type="component" value="Unassembled WGS sequence"/>
</dbReference>
<comment type="similarity">
    <text evidence="1">Belongs to the N(4)/N(6)-methyltransferase family.</text>
</comment>
<dbReference type="Pfam" id="PF12161">
    <property type="entry name" value="HsdM_N"/>
    <property type="match status" value="1"/>
</dbReference>
<dbReference type="PATRIC" id="fig|36861.3.peg.2578"/>
<dbReference type="EC" id="2.1.1.72" evidence="2"/>
<feature type="domain" description="N6 adenine-specific DNA methyltransferase N-terminal" evidence="8">
    <location>
        <begin position="10"/>
        <end position="68"/>
    </location>
</feature>
<evidence type="ECO:0000313" key="9">
    <source>
        <dbReference type="EMBL" id="KVW93505.1"/>
    </source>
</evidence>
<keyword evidence="3" id="KW-0489">Methyltransferase</keyword>
<keyword evidence="10" id="KW-1185">Reference proteome</keyword>
<dbReference type="InterPro" id="IPR038333">
    <property type="entry name" value="T1MK-like_N_sf"/>
</dbReference>
<dbReference type="GO" id="GO:0009307">
    <property type="term" value="P:DNA restriction-modification system"/>
    <property type="evidence" value="ECO:0007669"/>
    <property type="project" value="UniProtKB-KW"/>
</dbReference>
<comment type="catalytic activity">
    <reaction evidence="7">
        <text>a 2'-deoxyadenosine in DNA + S-adenosyl-L-methionine = an N(6)-methyl-2'-deoxyadenosine in DNA + S-adenosyl-L-homocysteine + H(+)</text>
        <dbReference type="Rhea" id="RHEA:15197"/>
        <dbReference type="Rhea" id="RHEA-COMP:12418"/>
        <dbReference type="Rhea" id="RHEA-COMP:12419"/>
        <dbReference type="ChEBI" id="CHEBI:15378"/>
        <dbReference type="ChEBI" id="CHEBI:57856"/>
        <dbReference type="ChEBI" id="CHEBI:59789"/>
        <dbReference type="ChEBI" id="CHEBI:90615"/>
        <dbReference type="ChEBI" id="CHEBI:90616"/>
        <dbReference type="EC" id="2.1.1.72"/>
    </reaction>
</comment>
<name>A0A106BJ88_THIDE</name>
<accession>A0A106BJ88</accession>
<evidence type="ECO:0000256" key="4">
    <source>
        <dbReference type="ARBA" id="ARBA00022679"/>
    </source>
</evidence>
<reference evidence="9 10" key="1">
    <citation type="journal article" date="2015" name="Appl. Environ. Microbiol.">
        <title>Aerobic and Anaerobic Thiosulfate Oxidation by a Cold-Adapted, Subglacial Chemoautotroph.</title>
        <authorList>
            <person name="Harrold Z.R."/>
            <person name="Skidmore M.L."/>
            <person name="Hamilton T.L."/>
            <person name="Desch L."/>
            <person name="Amada K."/>
            <person name="van Gelder W."/>
            <person name="Glover K."/>
            <person name="Roden E.E."/>
            <person name="Boyd E.S."/>
        </authorList>
    </citation>
    <scope>NUCLEOTIDE SEQUENCE [LARGE SCALE GENOMIC DNA]</scope>
    <source>
        <strain evidence="9 10">RG</strain>
    </source>
</reference>
<proteinExistence type="inferred from homology"/>
<dbReference type="GO" id="GO:0009007">
    <property type="term" value="F:site-specific DNA-methyltransferase (adenine-specific) activity"/>
    <property type="evidence" value="ECO:0007669"/>
    <property type="project" value="UniProtKB-EC"/>
</dbReference>
<dbReference type="InterPro" id="IPR029063">
    <property type="entry name" value="SAM-dependent_MTases_sf"/>
</dbReference>
<evidence type="ECO:0000256" key="7">
    <source>
        <dbReference type="ARBA" id="ARBA00047942"/>
    </source>
</evidence>
<evidence type="ECO:0000256" key="2">
    <source>
        <dbReference type="ARBA" id="ARBA00011900"/>
    </source>
</evidence>
<sequence>MTKLTLSQLSSLLFRACDDLRGNMDASEYKEYIFGMLFLKRLSDLFDQEREQLAKDLKAKGMTEAIIAERSAAHHSRRDTPCDAHLLFGVTRTLKAHASTARVCPRL</sequence>
<dbReference type="EMBL" id="LDUG01000044">
    <property type="protein sequence ID" value="KVW93505.1"/>
    <property type="molecule type" value="Genomic_DNA"/>
</dbReference>
<dbReference type="Gene3D" id="1.20.1260.30">
    <property type="match status" value="1"/>
</dbReference>
<evidence type="ECO:0000259" key="8">
    <source>
        <dbReference type="Pfam" id="PF12161"/>
    </source>
</evidence>
<organism evidence="9 10">
    <name type="scientific">Thiobacillus denitrificans</name>
    <dbReference type="NCBI Taxonomy" id="36861"/>
    <lineage>
        <taxon>Bacteria</taxon>
        <taxon>Pseudomonadati</taxon>
        <taxon>Pseudomonadota</taxon>
        <taxon>Betaproteobacteria</taxon>
        <taxon>Nitrosomonadales</taxon>
        <taxon>Thiobacillaceae</taxon>
        <taxon>Thiobacillus</taxon>
    </lineage>
</organism>
<keyword evidence="4" id="KW-0808">Transferase</keyword>
<dbReference type="PANTHER" id="PTHR42933:SF3">
    <property type="entry name" value="TYPE I RESTRICTION ENZYME MJAVIII METHYLASE SUBUNIT"/>
    <property type="match status" value="1"/>
</dbReference>
<protein>
    <recommendedName>
        <fullName evidence="2">site-specific DNA-methyltransferase (adenine-specific)</fullName>
        <ecNumber evidence="2">2.1.1.72</ecNumber>
    </recommendedName>
</protein>
<evidence type="ECO:0000256" key="1">
    <source>
        <dbReference type="ARBA" id="ARBA00006594"/>
    </source>
</evidence>
<dbReference type="AlphaFoldDB" id="A0A106BJ88"/>
<dbReference type="PANTHER" id="PTHR42933">
    <property type="entry name" value="SLR6095 PROTEIN"/>
    <property type="match status" value="1"/>
</dbReference>
<evidence type="ECO:0000256" key="3">
    <source>
        <dbReference type="ARBA" id="ARBA00022603"/>
    </source>
</evidence>
<comment type="caution">
    <text evidence="9">The sequence shown here is derived from an EMBL/GenBank/DDBJ whole genome shotgun (WGS) entry which is preliminary data.</text>
</comment>
<evidence type="ECO:0000313" key="10">
    <source>
        <dbReference type="Proteomes" id="UP000064243"/>
    </source>
</evidence>
<dbReference type="GO" id="GO:0032259">
    <property type="term" value="P:methylation"/>
    <property type="evidence" value="ECO:0007669"/>
    <property type="project" value="UniProtKB-KW"/>
</dbReference>